<dbReference type="Proteomes" id="UP000264294">
    <property type="component" value="Unassembled WGS sequence"/>
</dbReference>
<dbReference type="NCBIfam" id="NF005994">
    <property type="entry name" value="PRK08118.1"/>
    <property type="match status" value="1"/>
</dbReference>
<keyword evidence="4" id="KW-1185">Reference proteome</keyword>
<sequence>MKKIMIIGSGGSGKSTFSRGLGKRLQIPVYHLDALNWKENWVLASREEQIALQKKLVKRDSWIIDGNYGGTMDVRLENADTIMFIDLPRIQCLYRVIKRRVQYHNKTRPDMGEGCEERLDFSFLKWVWMYPKKQRPAIFKKMQDISSEKEVIIFKSSSQIGKFLKVL</sequence>
<dbReference type="Gene3D" id="3.40.50.300">
    <property type="entry name" value="P-loop containing nucleotide triphosphate hydrolases"/>
    <property type="match status" value="1"/>
</dbReference>
<reference evidence="2 4" key="2">
    <citation type="submission" date="2018-08" db="EMBL/GenBank/DDBJ databases">
        <title>Bacillus clarus sp. nov. strain PS00077A.</title>
        <authorList>
            <person name="Mendez Acevedo M."/>
            <person name="Carroll L."/>
            <person name="Mukherjee M."/>
            <person name="Wiedmann M."/>
            <person name="Kovac J."/>
        </authorList>
    </citation>
    <scope>NUCLEOTIDE SEQUENCE [LARGE SCALE GENOMIC DNA]</scope>
    <source>
        <strain evidence="2 4">PS00077A</strain>
    </source>
</reference>
<dbReference type="RefSeq" id="WP_042979682.1">
    <property type="nucleotide sequence ID" value="NZ_JMQC01000008.1"/>
</dbReference>
<dbReference type="PATRIC" id="fig|1405.8.peg.1266"/>
<evidence type="ECO:0000313" key="2">
    <source>
        <dbReference type="EMBL" id="RFT68892.1"/>
    </source>
</evidence>
<dbReference type="InterPro" id="IPR052922">
    <property type="entry name" value="Cytidylate_Kinase-2"/>
</dbReference>
<organism evidence="1 3">
    <name type="scientific">Bacillus clarus</name>
    <dbReference type="NCBI Taxonomy" id="2338372"/>
    <lineage>
        <taxon>Bacteria</taxon>
        <taxon>Bacillati</taxon>
        <taxon>Bacillota</taxon>
        <taxon>Bacilli</taxon>
        <taxon>Bacillales</taxon>
        <taxon>Bacillaceae</taxon>
        <taxon>Bacillus</taxon>
        <taxon>Bacillus cereus group</taxon>
    </lineage>
</organism>
<accession>A0A090Z1G1</accession>
<reference evidence="1 3" key="1">
    <citation type="submission" date="2014-04" db="EMBL/GenBank/DDBJ databases">
        <authorList>
            <person name="Bishop-Lilly K.A."/>
            <person name="Broomall S.M."/>
            <person name="Chain P.S."/>
            <person name="Chertkov O."/>
            <person name="Coyne S.R."/>
            <person name="Daligault H.E."/>
            <person name="Davenport K.W."/>
            <person name="Erkkila T."/>
            <person name="Frey K.G."/>
            <person name="Gibbons H.S."/>
            <person name="Gu W."/>
            <person name="Jaissle J."/>
            <person name="Johnson S.L."/>
            <person name="Koroleva G.I."/>
            <person name="Ladner J.T."/>
            <person name="Lo C.-C."/>
            <person name="Minogue T.D."/>
            <person name="Munk C."/>
            <person name="Palacios G.F."/>
            <person name="Redden C.L."/>
            <person name="Rosenzweig C.N."/>
            <person name="Scholz M.B."/>
            <person name="Teshima H."/>
            <person name="Xu Y."/>
        </authorList>
    </citation>
    <scope>NUCLEOTIDE SEQUENCE [LARGE SCALE GENOMIC DNA]</scope>
    <source>
        <strain evidence="1 3">BHP</strain>
    </source>
</reference>
<evidence type="ECO:0000313" key="4">
    <source>
        <dbReference type="Proteomes" id="UP000264294"/>
    </source>
</evidence>
<dbReference type="PANTHER" id="PTHR37816">
    <property type="entry name" value="YALI0E33011P"/>
    <property type="match status" value="1"/>
</dbReference>
<dbReference type="EMBL" id="JMQC01000008">
    <property type="protein sequence ID" value="KFN04000.1"/>
    <property type="molecule type" value="Genomic_DNA"/>
</dbReference>
<gene>
    <name evidence="2" type="ORF">D0U04_01550</name>
    <name evidence="1" type="ORF">DJ93_1089</name>
</gene>
<dbReference type="AlphaFoldDB" id="A0A090Z1G1"/>
<evidence type="ECO:0000313" key="1">
    <source>
        <dbReference type="EMBL" id="KFN04000.1"/>
    </source>
</evidence>
<name>A0A090Z1G1_9BACI</name>
<dbReference type="EMBL" id="QVOD01000001">
    <property type="protein sequence ID" value="RFT68892.1"/>
    <property type="molecule type" value="Genomic_DNA"/>
</dbReference>
<comment type="caution">
    <text evidence="1">The sequence shown here is derived from an EMBL/GenBank/DDBJ whole genome shotgun (WGS) entry which is preliminary data.</text>
</comment>
<dbReference type="PANTHER" id="PTHR37816:SF3">
    <property type="entry name" value="MODULATES DNA TOPOLOGY"/>
    <property type="match status" value="1"/>
</dbReference>
<dbReference type="InterPro" id="IPR027417">
    <property type="entry name" value="P-loop_NTPase"/>
</dbReference>
<protein>
    <submittedName>
        <fullName evidence="1">AAA domain protein</fullName>
    </submittedName>
    <submittedName>
        <fullName evidence="2">DNA topology modulation protein</fullName>
    </submittedName>
</protein>
<proteinExistence type="predicted"/>
<evidence type="ECO:0000313" key="3">
    <source>
        <dbReference type="Proteomes" id="UP000029389"/>
    </source>
</evidence>
<dbReference type="SUPFAM" id="SSF52540">
    <property type="entry name" value="P-loop containing nucleoside triphosphate hydrolases"/>
    <property type="match status" value="1"/>
</dbReference>
<dbReference type="Proteomes" id="UP000029389">
    <property type="component" value="Unassembled WGS sequence"/>
</dbReference>